<proteinExistence type="inferred from homology"/>
<dbReference type="PANTHER" id="PTHR33713:SF6">
    <property type="entry name" value="ANTITOXIN YEFM"/>
    <property type="match status" value="1"/>
</dbReference>
<comment type="caution">
    <text evidence="3">The sequence shown here is derived from an EMBL/GenBank/DDBJ whole genome shotgun (WGS) entry which is preliminary data.</text>
</comment>
<dbReference type="Gene3D" id="3.40.1620.10">
    <property type="entry name" value="YefM-like domain"/>
    <property type="match status" value="1"/>
</dbReference>
<evidence type="ECO:0000256" key="1">
    <source>
        <dbReference type="ARBA" id="ARBA00009981"/>
    </source>
</evidence>
<sequence length="84" mass="9678">MEAVSYTNFRKNLKGYMEQVNDDSDSLIVTSQNKKDIVVMSLSDYENLMETMYLLSSESNREHLDASIKQLEEGNYTTLSLEDL</sequence>
<comment type="function">
    <text evidence="2">Antitoxin component of a type II toxin-antitoxin (TA) system.</text>
</comment>
<dbReference type="InterPro" id="IPR006442">
    <property type="entry name" value="Antitoxin_Phd/YefM"/>
</dbReference>
<reference evidence="3 4" key="1">
    <citation type="submission" date="2021-03" db="EMBL/GenBank/DDBJ databases">
        <title>Enterococcal diversity collection.</title>
        <authorList>
            <person name="Gilmore M.S."/>
            <person name="Schwartzman J."/>
            <person name="Van Tyne D."/>
            <person name="Martin M."/>
            <person name="Earl A.M."/>
            <person name="Manson A.L."/>
            <person name="Straub T."/>
            <person name="Salamzade R."/>
            <person name="Saavedra J."/>
            <person name="Lebreton F."/>
            <person name="Prichula J."/>
            <person name="Schaufler K."/>
            <person name="Gaca A."/>
            <person name="Sgardioli B."/>
            <person name="Wagenaar J."/>
            <person name="Strong T."/>
        </authorList>
    </citation>
    <scope>NUCLEOTIDE SEQUENCE [LARGE SCALE GENOMIC DNA]</scope>
    <source>
        <strain evidence="3 4">669A</strain>
    </source>
</reference>
<dbReference type="RefSeq" id="WP_207671475.1">
    <property type="nucleotide sequence ID" value="NZ_JAFREM010000001.1"/>
</dbReference>
<dbReference type="Gene3D" id="6.10.250.330">
    <property type="match status" value="1"/>
</dbReference>
<accession>A0ABS3L4I0</accession>
<evidence type="ECO:0000313" key="3">
    <source>
        <dbReference type="EMBL" id="MBO1304527.1"/>
    </source>
</evidence>
<dbReference type="SUPFAM" id="SSF143120">
    <property type="entry name" value="YefM-like"/>
    <property type="match status" value="1"/>
</dbReference>
<dbReference type="InterPro" id="IPR051405">
    <property type="entry name" value="phD/YefM_antitoxin"/>
</dbReference>
<dbReference type="Pfam" id="PF02604">
    <property type="entry name" value="PhdYeFM_antitox"/>
    <property type="match status" value="1"/>
</dbReference>
<evidence type="ECO:0000256" key="2">
    <source>
        <dbReference type="RuleBase" id="RU362080"/>
    </source>
</evidence>
<dbReference type="EMBL" id="JAFREM010000001">
    <property type="protein sequence ID" value="MBO1304527.1"/>
    <property type="molecule type" value="Genomic_DNA"/>
</dbReference>
<gene>
    <name evidence="3" type="ORF">JZO70_00020</name>
</gene>
<dbReference type="Proteomes" id="UP000664601">
    <property type="component" value="Unassembled WGS sequence"/>
</dbReference>
<organism evidence="3 4">
    <name type="scientific">Candidatus Enterococcus moelleringii</name>
    <dbReference type="NCBI Taxonomy" id="2815325"/>
    <lineage>
        <taxon>Bacteria</taxon>
        <taxon>Bacillati</taxon>
        <taxon>Bacillota</taxon>
        <taxon>Bacilli</taxon>
        <taxon>Lactobacillales</taxon>
        <taxon>Enterococcaceae</taxon>
        <taxon>Enterococcus</taxon>
    </lineage>
</organism>
<comment type="similarity">
    <text evidence="1 2">Belongs to the phD/YefM antitoxin family.</text>
</comment>
<protein>
    <recommendedName>
        <fullName evidence="2">Antitoxin</fullName>
    </recommendedName>
</protein>
<keyword evidence="4" id="KW-1185">Reference proteome</keyword>
<name>A0ABS3L4I0_9ENTE</name>
<evidence type="ECO:0000313" key="4">
    <source>
        <dbReference type="Proteomes" id="UP000664601"/>
    </source>
</evidence>
<dbReference type="PANTHER" id="PTHR33713">
    <property type="entry name" value="ANTITOXIN YAFN-RELATED"/>
    <property type="match status" value="1"/>
</dbReference>
<dbReference type="InterPro" id="IPR036165">
    <property type="entry name" value="YefM-like_sf"/>
</dbReference>
<dbReference type="NCBIfam" id="TIGR01552">
    <property type="entry name" value="phd_fam"/>
    <property type="match status" value="1"/>
</dbReference>